<evidence type="ECO:0000256" key="11">
    <source>
        <dbReference type="ARBA" id="ARBA00023212"/>
    </source>
</evidence>
<evidence type="ECO:0000256" key="10">
    <source>
        <dbReference type="ARBA" id="ARBA00023134"/>
    </source>
</evidence>
<evidence type="ECO:0000313" key="14">
    <source>
        <dbReference type="EMBL" id="KAK7093380.1"/>
    </source>
</evidence>
<dbReference type="SUPFAM" id="SSF52540">
    <property type="entry name" value="P-loop containing nucleoside triphosphate hydrolases"/>
    <property type="match status" value="1"/>
</dbReference>
<keyword evidence="4" id="KW-0813">Transport</keyword>
<dbReference type="EMBL" id="JBAMIC010000019">
    <property type="protein sequence ID" value="KAK7093380.1"/>
    <property type="molecule type" value="Genomic_DNA"/>
</dbReference>
<dbReference type="GO" id="GO:0030030">
    <property type="term" value="P:cell projection organization"/>
    <property type="evidence" value="ECO:0007669"/>
    <property type="project" value="UniProtKB-KW"/>
</dbReference>
<evidence type="ECO:0000256" key="13">
    <source>
        <dbReference type="ARBA" id="ARBA00030243"/>
    </source>
</evidence>
<dbReference type="PANTHER" id="PTHR14983:SF1">
    <property type="entry name" value="CILIOGENESIS AND PLANAR POLARITY EFFECTOR 2"/>
    <property type="match status" value="1"/>
</dbReference>
<comment type="similarity">
    <text evidence="2">Belongs to the small GTPase superfamily. Rab family.</text>
</comment>
<evidence type="ECO:0000256" key="2">
    <source>
        <dbReference type="ARBA" id="ARBA00006270"/>
    </source>
</evidence>
<keyword evidence="12" id="KW-0966">Cell projection</keyword>
<evidence type="ECO:0000256" key="8">
    <source>
        <dbReference type="ARBA" id="ARBA00022927"/>
    </source>
</evidence>
<keyword evidence="15" id="KW-1185">Reference proteome</keyword>
<evidence type="ECO:0000256" key="7">
    <source>
        <dbReference type="ARBA" id="ARBA00022794"/>
    </source>
</evidence>
<evidence type="ECO:0000256" key="4">
    <source>
        <dbReference type="ARBA" id="ARBA00022448"/>
    </source>
</evidence>
<comment type="caution">
    <text evidence="14">The sequence shown here is derived from an EMBL/GenBank/DDBJ whole genome shotgun (WGS) entry which is preliminary data.</text>
</comment>
<dbReference type="GO" id="GO:0015031">
    <property type="term" value="P:protein transport"/>
    <property type="evidence" value="ECO:0007669"/>
    <property type="project" value="UniProtKB-KW"/>
</dbReference>
<dbReference type="AlphaFoldDB" id="A0AAN9G495"/>
<evidence type="ECO:0000256" key="5">
    <source>
        <dbReference type="ARBA" id="ARBA00022483"/>
    </source>
</evidence>
<dbReference type="Pfam" id="PF00071">
    <property type="entry name" value="Ras"/>
    <property type="match status" value="1"/>
</dbReference>
<dbReference type="InterPro" id="IPR001806">
    <property type="entry name" value="Small_GTPase"/>
</dbReference>
<keyword evidence="11" id="KW-0206">Cytoskeleton</keyword>
<dbReference type="Proteomes" id="UP001374579">
    <property type="component" value="Unassembled WGS sequence"/>
</dbReference>
<proteinExistence type="inferred from homology"/>
<dbReference type="Gene3D" id="3.40.50.300">
    <property type="entry name" value="P-loop containing nucleotide triphosphate hydrolases"/>
    <property type="match status" value="1"/>
</dbReference>
<accession>A0AAN9G495</accession>
<dbReference type="GO" id="GO:0006887">
    <property type="term" value="P:exocytosis"/>
    <property type="evidence" value="ECO:0007669"/>
    <property type="project" value="UniProtKB-KW"/>
</dbReference>
<dbReference type="PANTHER" id="PTHR14983">
    <property type="entry name" value="CILIOGENESIS AND PLANAR POLARITY EFFECTOR 2"/>
    <property type="match status" value="1"/>
</dbReference>
<dbReference type="PRINTS" id="PR00449">
    <property type="entry name" value="RASTRNSFRMNG"/>
</dbReference>
<dbReference type="InterPro" id="IPR027417">
    <property type="entry name" value="P-loop_NTPase"/>
</dbReference>
<keyword evidence="9" id="KW-0969">Cilium</keyword>
<keyword evidence="10" id="KW-0342">GTP-binding</keyword>
<dbReference type="GO" id="GO:0003924">
    <property type="term" value="F:GTPase activity"/>
    <property type="evidence" value="ECO:0007669"/>
    <property type="project" value="InterPro"/>
</dbReference>
<evidence type="ECO:0000256" key="1">
    <source>
        <dbReference type="ARBA" id="ARBA00004120"/>
    </source>
</evidence>
<evidence type="ECO:0000256" key="9">
    <source>
        <dbReference type="ARBA" id="ARBA00023069"/>
    </source>
</evidence>
<evidence type="ECO:0000313" key="15">
    <source>
        <dbReference type="Proteomes" id="UP001374579"/>
    </source>
</evidence>
<evidence type="ECO:0000256" key="3">
    <source>
        <dbReference type="ARBA" id="ARBA00021423"/>
    </source>
</evidence>
<sequence length="245" mass="27130">MIVPGSLLDLEWLRSNEGSQILNCLLHRNGTRLRQFGLLDGPQIPSQLNVEEVTYKVMLAGKTGVGKTSTVAKLTGTDVPLTHNETPGLQTSNLYWPGKIKHLGKTVLFNIHLFDAGEAALKRYDHILPACKDGVDGILFLFSFVDKGSFDEIPQLLTRLTNPDDGVCKIVLGTKFDLHAHSEVTQRDIRDLENNWQIPVLRIRNVQHSQQAETSGGGVGDVTPVLNTLCEHLWHRDVVISGKNL</sequence>
<gene>
    <name evidence="14" type="ORF">V1264_007145</name>
</gene>
<evidence type="ECO:0000256" key="12">
    <source>
        <dbReference type="ARBA" id="ARBA00023273"/>
    </source>
</evidence>
<comment type="subcellular location">
    <subcellularLocation>
        <location evidence="1">Cytoplasm</location>
        <location evidence="1">Cytoskeleton</location>
        <location evidence="1">Cilium basal body</location>
    </subcellularLocation>
</comment>
<reference evidence="14 15" key="1">
    <citation type="submission" date="2024-02" db="EMBL/GenBank/DDBJ databases">
        <title>Chromosome-scale genome assembly of the rough periwinkle Littorina saxatilis.</title>
        <authorList>
            <person name="De Jode A."/>
            <person name="Faria R."/>
            <person name="Formenti G."/>
            <person name="Sims Y."/>
            <person name="Smith T.P."/>
            <person name="Tracey A."/>
            <person name="Wood J.M.D."/>
            <person name="Zagrodzka Z.B."/>
            <person name="Johannesson K."/>
            <person name="Butlin R.K."/>
            <person name="Leder E.H."/>
        </authorList>
    </citation>
    <scope>NUCLEOTIDE SEQUENCE [LARGE SCALE GENOMIC DNA]</scope>
    <source>
        <strain evidence="14">Snail1</strain>
        <tissue evidence="14">Muscle</tissue>
    </source>
</reference>
<keyword evidence="7" id="KW-0970">Cilium biogenesis/degradation</keyword>
<organism evidence="14 15">
    <name type="scientific">Littorina saxatilis</name>
    <dbReference type="NCBI Taxonomy" id="31220"/>
    <lineage>
        <taxon>Eukaryota</taxon>
        <taxon>Metazoa</taxon>
        <taxon>Spiralia</taxon>
        <taxon>Lophotrochozoa</taxon>
        <taxon>Mollusca</taxon>
        <taxon>Gastropoda</taxon>
        <taxon>Caenogastropoda</taxon>
        <taxon>Littorinimorpha</taxon>
        <taxon>Littorinoidea</taxon>
        <taxon>Littorinidae</taxon>
        <taxon>Littorina</taxon>
    </lineage>
</organism>
<name>A0AAN9G495_9CAEN</name>
<keyword evidence="10" id="KW-0547">Nucleotide-binding</keyword>
<protein>
    <recommendedName>
        <fullName evidence="3">Ciliogenesis and planar polarity effector 2</fullName>
    </recommendedName>
    <alternativeName>
        <fullName evidence="13">REM2- and Rab-like small GTPase 1</fullName>
    </alternativeName>
</protein>
<dbReference type="InterPro" id="IPR039677">
    <property type="entry name" value="RSG1"/>
</dbReference>
<keyword evidence="5" id="KW-0268">Exocytosis</keyword>
<evidence type="ECO:0000256" key="6">
    <source>
        <dbReference type="ARBA" id="ARBA00022490"/>
    </source>
</evidence>
<keyword evidence="6" id="KW-0963">Cytoplasm</keyword>
<keyword evidence="8" id="KW-0653">Protein transport</keyword>
<dbReference type="GO" id="GO:0005525">
    <property type="term" value="F:GTP binding"/>
    <property type="evidence" value="ECO:0007669"/>
    <property type="project" value="UniProtKB-KW"/>
</dbReference>